<evidence type="ECO:0000313" key="5">
    <source>
        <dbReference type="EMBL" id="KAL1895449.1"/>
    </source>
</evidence>
<dbReference type="Proteomes" id="UP001583186">
    <property type="component" value="Unassembled WGS sequence"/>
</dbReference>
<keyword evidence="5" id="KW-0540">Nuclease</keyword>
<protein>
    <submittedName>
        <fullName evidence="5">tRNA-splicing endonuclease subunit sen54</fullName>
    </submittedName>
</protein>
<evidence type="ECO:0000256" key="1">
    <source>
        <dbReference type="ARBA" id="ARBA00005736"/>
    </source>
</evidence>
<evidence type="ECO:0000313" key="6">
    <source>
        <dbReference type="Proteomes" id="UP001583186"/>
    </source>
</evidence>
<accession>A0ABR3Z485</accession>
<keyword evidence="5" id="KW-0378">Hydrolase</keyword>
<feature type="compositionally biased region" description="Acidic residues" evidence="3">
    <location>
        <begin position="51"/>
        <end position="64"/>
    </location>
</feature>
<name>A0ABR3Z485_9PEZI</name>
<feature type="compositionally biased region" description="Basic and acidic residues" evidence="3">
    <location>
        <begin position="108"/>
        <end position="117"/>
    </location>
</feature>
<feature type="compositionally biased region" description="Low complexity" evidence="3">
    <location>
        <begin position="81"/>
        <end position="91"/>
    </location>
</feature>
<dbReference type="EMBL" id="JAWCUI010000027">
    <property type="protein sequence ID" value="KAL1895449.1"/>
    <property type="molecule type" value="Genomic_DNA"/>
</dbReference>
<dbReference type="PANTHER" id="PTHR21027:SF1">
    <property type="entry name" value="TRNA-SPLICING ENDONUCLEASE SUBUNIT SEN54"/>
    <property type="match status" value="1"/>
</dbReference>
<proteinExistence type="inferred from homology"/>
<evidence type="ECO:0000256" key="2">
    <source>
        <dbReference type="ARBA" id="ARBA00022694"/>
    </source>
</evidence>
<feature type="region of interest" description="Disordered" evidence="3">
    <location>
        <begin position="174"/>
        <end position="196"/>
    </location>
</feature>
<dbReference type="Pfam" id="PF12928">
    <property type="entry name" value="tRNA_int_end_N2"/>
    <property type="match status" value="1"/>
</dbReference>
<organism evidence="5 6">
    <name type="scientific">Sporothrix stenoceras</name>
    <dbReference type="NCBI Taxonomy" id="5173"/>
    <lineage>
        <taxon>Eukaryota</taxon>
        <taxon>Fungi</taxon>
        <taxon>Dikarya</taxon>
        <taxon>Ascomycota</taxon>
        <taxon>Pezizomycotina</taxon>
        <taxon>Sordariomycetes</taxon>
        <taxon>Sordariomycetidae</taxon>
        <taxon>Ophiostomatales</taxon>
        <taxon>Ophiostomataceae</taxon>
        <taxon>Sporothrix</taxon>
    </lineage>
</organism>
<comment type="similarity">
    <text evidence="1">Belongs to the SEN54 family.</text>
</comment>
<dbReference type="InterPro" id="IPR024337">
    <property type="entry name" value="tRNA_splic_suSen54"/>
</dbReference>
<feature type="compositionally biased region" description="Low complexity" evidence="3">
    <location>
        <begin position="614"/>
        <end position="652"/>
    </location>
</feature>
<evidence type="ECO:0000256" key="3">
    <source>
        <dbReference type="SAM" id="MobiDB-lite"/>
    </source>
</evidence>
<dbReference type="PANTHER" id="PTHR21027">
    <property type="entry name" value="TRNA-SPLICING ENDONUCLEASE SUBUNIT SEN54"/>
    <property type="match status" value="1"/>
</dbReference>
<keyword evidence="2" id="KW-0819">tRNA processing</keyword>
<keyword evidence="5" id="KW-0255">Endonuclease</keyword>
<feature type="domain" description="tRNA-splicing endonuclease subunit Sen54 N-terminal" evidence="4">
    <location>
        <begin position="136"/>
        <end position="267"/>
    </location>
</feature>
<dbReference type="InterPro" id="IPR024336">
    <property type="entry name" value="tRNA_splic_suSen54_N"/>
</dbReference>
<evidence type="ECO:0000259" key="4">
    <source>
        <dbReference type="Pfam" id="PF12928"/>
    </source>
</evidence>
<comment type="caution">
    <text evidence="5">The sequence shown here is derived from an EMBL/GenBank/DDBJ whole genome shotgun (WGS) entry which is preliminary data.</text>
</comment>
<feature type="region of interest" description="Disordered" evidence="3">
    <location>
        <begin position="1"/>
        <end position="117"/>
    </location>
</feature>
<dbReference type="GO" id="GO:0004519">
    <property type="term" value="F:endonuclease activity"/>
    <property type="evidence" value="ECO:0007669"/>
    <property type="project" value="UniProtKB-KW"/>
</dbReference>
<reference evidence="5 6" key="1">
    <citation type="journal article" date="2024" name="IMA Fungus">
        <title>IMA Genome - F19 : A genome assembly and annotation guide to empower mycologists, including annotated draft genome sequences of Ceratocystis pirilliformis, Diaporthe australafricana, Fusarium ophioides, Paecilomyces lecythidis, and Sporothrix stenoceras.</title>
        <authorList>
            <person name="Aylward J."/>
            <person name="Wilson A.M."/>
            <person name="Visagie C.M."/>
            <person name="Spraker J."/>
            <person name="Barnes I."/>
            <person name="Buitendag C."/>
            <person name="Ceriani C."/>
            <person name="Del Mar Angel L."/>
            <person name="du Plessis D."/>
            <person name="Fuchs T."/>
            <person name="Gasser K."/>
            <person name="Kramer D."/>
            <person name="Li W."/>
            <person name="Munsamy K."/>
            <person name="Piso A."/>
            <person name="Price J.L."/>
            <person name="Sonnekus B."/>
            <person name="Thomas C."/>
            <person name="van der Nest A."/>
            <person name="van Dijk A."/>
            <person name="van Heerden A."/>
            <person name="van Vuuren N."/>
            <person name="Yilmaz N."/>
            <person name="Duong T.A."/>
            <person name="van der Merwe N.A."/>
            <person name="Wingfield M.J."/>
            <person name="Wingfield B.D."/>
        </authorList>
    </citation>
    <scope>NUCLEOTIDE SEQUENCE [LARGE SCALE GENOMIC DNA]</scope>
    <source>
        <strain evidence="5 6">CMW 5346</strain>
    </source>
</reference>
<feature type="compositionally biased region" description="Acidic residues" evidence="3">
    <location>
        <begin position="20"/>
        <end position="38"/>
    </location>
</feature>
<gene>
    <name evidence="5" type="primary">SEN54</name>
    <name evidence="5" type="ORF">Sste5346_005255</name>
</gene>
<feature type="compositionally biased region" description="Acidic residues" evidence="3">
    <location>
        <begin position="1"/>
        <end position="12"/>
    </location>
</feature>
<keyword evidence="6" id="KW-1185">Reference proteome</keyword>
<feature type="region of interest" description="Disordered" evidence="3">
    <location>
        <begin position="582"/>
        <end position="652"/>
    </location>
</feature>
<sequence length="652" mass="69475">MPPAEIPEDDGDDSRLVAEDVTDDADASILIGDDDDEAALPIGGASSTTAGDEEDDADDDEDGGAEIQDYRGFAALVGAGTSSSTPSSTVSARKVPHRKPQISSQTIRKGEKDFEEHGTRAQQNALEQSRAVMESVLEYTRVHNSGGPGVAGSKNASSDIVRGWYFPDVWGEEADEEERAATSPTETDSAADATSRRFAHTRHRVVMVEAQKGPMFASVGAVPGKPKWIPTLPKDQQPTPKPGYDRVWLLPEEALFLIERGSMELWWPLKDIDEILAGPKGRDEVAEEDGVPLSLEAAYALFIGPDNDSQHGRIPLPTYQVYTHLRRSGYQVLRAVKTDPQTPLDPPLPPAQPPAPTSIWQWLFSLLSPSSTSPTSSTTSRPNGPLVQPGFYRSYGPIYNQLRLIPPHRYEPPSKTVAKDDTALNPFKVVFHVWKAGVQPAAGATGTPAKSSFSKIRPPPPDFYMAVVDAHATGVPTLQQVEELLASVPPLSAEAGMSKRQRAAAAAAVASKQLPASKPSTSTTTSSSFSLPLTYRRLKFGRRCVIVAVVDHGIVNYMRFSDSTFSQDALWPRFDSLTSGKFVAGANGRKNKGKSGGGKNQKKSKAGGSGSGGAKKTAATKASEASNATSNKDAPSVTADAAASATSTTASK</sequence>